<organism evidence="2 3">
    <name type="scientific">Ectopseudomonas khazarica</name>
    <dbReference type="NCBI Taxonomy" id="2502979"/>
    <lineage>
        <taxon>Bacteria</taxon>
        <taxon>Pseudomonadati</taxon>
        <taxon>Pseudomonadota</taxon>
        <taxon>Gammaproteobacteria</taxon>
        <taxon>Pseudomonadales</taxon>
        <taxon>Pseudomonadaceae</taxon>
        <taxon>Ectopseudomonas</taxon>
    </lineage>
</organism>
<dbReference type="InterPro" id="IPR032466">
    <property type="entry name" value="Metal_Hydrolase"/>
</dbReference>
<evidence type="ECO:0000259" key="1">
    <source>
        <dbReference type="Pfam" id="PF04909"/>
    </source>
</evidence>
<dbReference type="InterPro" id="IPR052358">
    <property type="entry name" value="Aro_Compnd_Degr_Hydrolases"/>
</dbReference>
<name>A0ABW7M9M4_9GAMM</name>
<accession>A0ABW7M9M4</accession>
<evidence type="ECO:0000313" key="2">
    <source>
        <dbReference type="EMBL" id="MFH6598263.1"/>
    </source>
</evidence>
<dbReference type="Gene3D" id="3.20.20.140">
    <property type="entry name" value="Metal-dependent hydrolases"/>
    <property type="match status" value="1"/>
</dbReference>
<reference evidence="2 3" key="1">
    <citation type="submission" date="2024-09" db="EMBL/GenBank/DDBJ databases">
        <title>Elucidation of the Bokeelamides from Bacteria Associated with Moon Snail Egg Collars.</title>
        <authorList>
            <person name="Campbell R."/>
            <person name="Piedl K."/>
            <person name="Mevers E."/>
        </authorList>
    </citation>
    <scope>NUCLEOTIDE SEQUENCE [LARGE SCALE GENOMIC DNA]</scope>
    <source>
        <strain evidence="2 3">EM133</strain>
    </source>
</reference>
<evidence type="ECO:0000313" key="3">
    <source>
        <dbReference type="Proteomes" id="UP001609932"/>
    </source>
</evidence>
<dbReference type="InterPro" id="IPR006680">
    <property type="entry name" value="Amidohydro-rel"/>
</dbReference>
<keyword evidence="3" id="KW-1185">Reference proteome</keyword>
<dbReference type="EMBL" id="JBHEGD010000001">
    <property type="protein sequence ID" value="MFH6598263.1"/>
    <property type="molecule type" value="Genomic_DNA"/>
</dbReference>
<dbReference type="PANTHER" id="PTHR35563:SF2">
    <property type="entry name" value="BARREL METAL-DEPENDENT HYDROLASE, PUTATIVE (AFU_ORTHOLOGUE AFUA_1G16240)-RELATED"/>
    <property type="match status" value="1"/>
</dbReference>
<sequence>MTPMPNAVITGIDTHAHIFRRDLPMVAGRRYSPDYDATVEQYLAHLDACGLSHGVLIQPSFLGTDNHYMVAALQCFPERLRGVAVVDAQISDGELDDLAAAGVVGIRLNLIGKLLEDYTGPAWSGLFRRLARRGWQVEIQRGFADLALVVPAILESGVTVVIDHFGLPAASVQLDDPQHAPFFDLLGQAPVWIKLSAAYRSQSDLARARAIEARLREACGGVGRFLWGSDWPNTQFESQTRYDEQFALLEALLPDPEERRRVLVDNPATLFGFAHA</sequence>
<dbReference type="PANTHER" id="PTHR35563">
    <property type="entry name" value="BARREL METAL-DEPENDENT HYDROLASE, PUTATIVE (AFU_ORTHOLOGUE AFUA_1G16240)-RELATED"/>
    <property type="match status" value="1"/>
</dbReference>
<proteinExistence type="predicted"/>
<protein>
    <submittedName>
        <fullName evidence="2">Amidohydrolase</fullName>
    </submittedName>
</protein>
<dbReference type="RefSeq" id="WP_395272430.1">
    <property type="nucleotide sequence ID" value="NZ_JBHEGD010000001.1"/>
</dbReference>
<comment type="caution">
    <text evidence="2">The sequence shown here is derived from an EMBL/GenBank/DDBJ whole genome shotgun (WGS) entry which is preliminary data.</text>
</comment>
<feature type="domain" description="Amidohydrolase-related" evidence="1">
    <location>
        <begin position="12"/>
        <end position="273"/>
    </location>
</feature>
<dbReference type="SUPFAM" id="SSF51556">
    <property type="entry name" value="Metallo-dependent hydrolases"/>
    <property type="match status" value="1"/>
</dbReference>
<gene>
    <name evidence="2" type="ORF">ACEVAQ_06020</name>
</gene>
<dbReference type="Pfam" id="PF04909">
    <property type="entry name" value="Amidohydro_2"/>
    <property type="match status" value="1"/>
</dbReference>
<dbReference type="Proteomes" id="UP001609932">
    <property type="component" value="Unassembled WGS sequence"/>
</dbReference>